<accession>A0A6D2GDP8</accession>
<keyword evidence="1" id="KW-1133">Transmembrane helix</keyword>
<keyword evidence="1" id="KW-0812">Transmembrane</keyword>
<feature type="transmembrane region" description="Helical" evidence="1">
    <location>
        <begin position="35"/>
        <end position="58"/>
    </location>
</feature>
<sequence length="66" mass="7856">MTIRMMTRKTERITVTEVMTWPVAETMSRTTRKNIICGSILLMMTVFRMQILDMLHILQMVHREKA</sequence>
<protein>
    <submittedName>
        <fullName evidence="2">Uncharacterized protein</fullName>
    </submittedName>
</protein>
<dbReference type="Proteomes" id="UP000267858">
    <property type="component" value="Chromosome"/>
</dbReference>
<evidence type="ECO:0000313" key="2">
    <source>
        <dbReference type="EMBL" id="VEA05925.1"/>
    </source>
</evidence>
<keyword evidence="1" id="KW-0472">Membrane</keyword>
<proteinExistence type="predicted"/>
<name>A0A6D2GDP8_SALER</name>
<dbReference type="EMBL" id="LR134141">
    <property type="protein sequence ID" value="VEA05925.1"/>
    <property type="molecule type" value="Genomic_DNA"/>
</dbReference>
<gene>
    <name evidence="2" type="ORF">NCTC5773_03967</name>
</gene>
<evidence type="ECO:0000256" key="1">
    <source>
        <dbReference type="SAM" id="Phobius"/>
    </source>
</evidence>
<reference evidence="2 3" key="1">
    <citation type="submission" date="2018-12" db="EMBL/GenBank/DDBJ databases">
        <authorList>
            <consortium name="Pathogen Informatics"/>
        </authorList>
    </citation>
    <scope>NUCLEOTIDE SEQUENCE [LARGE SCALE GENOMIC DNA]</scope>
    <source>
        <strain evidence="2 3">NCTC5773</strain>
    </source>
</reference>
<dbReference type="AlphaFoldDB" id="A0A6D2GDP8"/>
<organism evidence="2 3">
    <name type="scientific">Salmonella enterica subsp. salamae</name>
    <dbReference type="NCBI Taxonomy" id="59202"/>
    <lineage>
        <taxon>Bacteria</taxon>
        <taxon>Pseudomonadati</taxon>
        <taxon>Pseudomonadota</taxon>
        <taxon>Gammaproteobacteria</taxon>
        <taxon>Enterobacterales</taxon>
        <taxon>Enterobacteriaceae</taxon>
        <taxon>Salmonella</taxon>
    </lineage>
</organism>
<evidence type="ECO:0000313" key="3">
    <source>
        <dbReference type="Proteomes" id="UP000267858"/>
    </source>
</evidence>